<gene>
    <name evidence="1" type="ORF">POM99_09595</name>
</gene>
<protein>
    <submittedName>
        <fullName evidence="1">SapC family protein</fullName>
    </submittedName>
</protein>
<evidence type="ECO:0000313" key="1">
    <source>
        <dbReference type="EMBL" id="MDF8333454.1"/>
    </source>
</evidence>
<keyword evidence="2" id="KW-1185">Reference proteome</keyword>
<dbReference type="Pfam" id="PF07277">
    <property type="entry name" value="SapC"/>
    <property type="match status" value="1"/>
</dbReference>
<sequence length="255" mass="28128">MASVAPSLPLFYNDLMPLNTRDHANWRARGADKASWLAGVHAVPLTVEEFPQAGRHFPIIFASGDNPVPLALMGLNEGVNVFVDADGTVTQGVYLPAYARRYPFMLAKLQPDTDELSLCFDPSCGLIGDFTDGEPLFDGDQPSDATKAALAFCEQFEQAGQRTQAFLDEIRKHDLLMEGEVSIQPNNGGEPFVYRGFQMINQEKLRDMRGDVLRGWAQSGLLPLLYAHIFSLELISQIFGRQMEQGKAPALQPIA</sequence>
<evidence type="ECO:0000313" key="2">
    <source>
        <dbReference type="Proteomes" id="UP001222770"/>
    </source>
</evidence>
<comment type="caution">
    <text evidence="1">The sequence shown here is derived from an EMBL/GenBank/DDBJ whole genome shotgun (WGS) entry which is preliminary data.</text>
</comment>
<dbReference type="RefSeq" id="WP_277277170.1">
    <property type="nucleotide sequence ID" value="NZ_JAROCY010000007.1"/>
</dbReference>
<dbReference type="EMBL" id="JAROCY010000007">
    <property type="protein sequence ID" value="MDF8333454.1"/>
    <property type="molecule type" value="Genomic_DNA"/>
</dbReference>
<name>A0ABT6CIV7_9SPHN</name>
<proteinExistence type="predicted"/>
<dbReference type="Proteomes" id="UP001222770">
    <property type="component" value="Unassembled WGS sequence"/>
</dbReference>
<reference evidence="1 2" key="1">
    <citation type="submission" date="2023-03" db="EMBL/GenBank/DDBJ databases">
        <title>Novosphingobium cyanobacteriorum sp. nov., isolated from a eutrophic reservoir during the Microcystis bloom period.</title>
        <authorList>
            <person name="Kang M."/>
            <person name="Le V."/>
            <person name="Ko S.-R."/>
            <person name="Lee S.-A."/>
            <person name="Ahn C.-Y."/>
        </authorList>
    </citation>
    <scope>NUCLEOTIDE SEQUENCE [LARGE SCALE GENOMIC DNA]</scope>
    <source>
        <strain evidence="1 2">HBC54</strain>
    </source>
</reference>
<accession>A0ABT6CIV7</accession>
<dbReference type="InterPro" id="IPR010836">
    <property type="entry name" value="SapC"/>
</dbReference>
<organism evidence="1 2">
    <name type="scientific">Novosphingobium cyanobacteriorum</name>
    <dbReference type="NCBI Taxonomy" id="3024215"/>
    <lineage>
        <taxon>Bacteria</taxon>
        <taxon>Pseudomonadati</taxon>
        <taxon>Pseudomonadota</taxon>
        <taxon>Alphaproteobacteria</taxon>
        <taxon>Sphingomonadales</taxon>
        <taxon>Sphingomonadaceae</taxon>
        <taxon>Novosphingobium</taxon>
    </lineage>
</organism>